<feature type="transmembrane region" description="Helical" evidence="3">
    <location>
        <begin position="219"/>
        <end position="235"/>
    </location>
</feature>
<feature type="transmembrane region" description="Helical" evidence="3">
    <location>
        <begin position="578"/>
        <end position="603"/>
    </location>
</feature>
<organism evidence="5 6">
    <name type="scientific">Haploplasma axanthum</name>
    <name type="common">Acholeplasma axanthum</name>
    <dbReference type="NCBI Taxonomy" id="29552"/>
    <lineage>
        <taxon>Bacteria</taxon>
        <taxon>Bacillati</taxon>
        <taxon>Mycoplasmatota</taxon>
        <taxon>Mollicutes</taxon>
        <taxon>Acholeplasmatales</taxon>
        <taxon>Acholeplasmataceae</taxon>
        <taxon>Haploplasma</taxon>
    </lineage>
</organism>
<evidence type="ECO:0000256" key="2">
    <source>
        <dbReference type="ARBA" id="ARBA00022840"/>
    </source>
</evidence>
<gene>
    <name evidence="5" type="primary">ssuB_1</name>
    <name evidence="5" type="ORF">NCTC10138_00815</name>
</gene>
<dbReference type="Pfam" id="PF00005">
    <property type="entry name" value="ABC_tran"/>
    <property type="match status" value="1"/>
</dbReference>
<evidence type="ECO:0000256" key="3">
    <source>
        <dbReference type="SAM" id="Phobius"/>
    </source>
</evidence>
<keyword evidence="2" id="KW-0067">ATP-binding</keyword>
<dbReference type="Proteomes" id="UP000289841">
    <property type="component" value="Chromosome"/>
</dbReference>
<dbReference type="KEGG" id="aaxa:NCTC10138_00815"/>
<dbReference type="PANTHER" id="PTHR43158">
    <property type="entry name" value="SKFA PEPTIDE EXPORT ATP-BINDING PROTEIN SKFE"/>
    <property type="match status" value="1"/>
</dbReference>
<feature type="transmembrane region" description="Helical" evidence="3">
    <location>
        <begin position="548"/>
        <end position="566"/>
    </location>
</feature>
<feature type="transmembrane region" description="Helical" evidence="3">
    <location>
        <begin position="496"/>
        <end position="517"/>
    </location>
</feature>
<dbReference type="GO" id="GO:0016887">
    <property type="term" value="F:ATP hydrolysis activity"/>
    <property type="evidence" value="ECO:0007669"/>
    <property type="project" value="InterPro"/>
</dbReference>
<dbReference type="GO" id="GO:0005524">
    <property type="term" value="F:ATP binding"/>
    <property type="evidence" value="ECO:0007669"/>
    <property type="project" value="UniProtKB-KW"/>
</dbReference>
<evidence type="ECO:0000259" key="4">
    <source>
        <dbReference type="PROSITE" id="PS50893"/>
    </source>
</evidence>
<keyword evidence="3" id="KW-0472">Membrane</keyword>
<dbReference type="SUPFAM" id="SSF52540">
    <property type="entry name" value="P-loop containing nucleoside triphosphate hydrolases"/>
    <property type="match status" value="1"/>
</dbReference>
<keyword evidence="5" id="KW-0378">Hydrolase</keyword>
<dbReference type="InterPro" id="IPR003593">
    <property type="entry name" value="AAA+_ATPase"/>
</dbReference>
<protein>
    <submittedName>
        <fullName evidence="5">ABC transporter ATPase</fullName>
        <ecNumber evidence="5">3.6.3.-</ecNumber>
    </submittedName>
</protein>
<keyword evidence="3" id="KW-0812">Transmembrane</keyword>
<dbReference type="OrthoDB" id="9808363at2"/>
<dbReference type="STRING" id="1278311.GCA_000428705_00959"/>
<dbReference type="EMBL" id="LR215048">
    <property type="protein sequence ID" value="VEU80445.1"/>
    <property type="molecule type" value="Genomic_DNA"/>
</dbReference>
<dbReference type="Gene3D" id="3.40.50.300">
    <property type="entry name" value="P-loop containing nucleotide triphosphate hydrolases"/>
    <property type="match status" value="1"/>
</dbReference>
<evidence type="ECO:0000313" key="5">
    <source>
        <dbReference type="EMBL" id="VEU80445.1"/>
    </source>
</evidence>
<sequence>MSQTIKLQKKIKERVLFENIEIDVIEKGIIEVIGKSGSGKSTILNILNEKIQNKTITYSTIKKVILRDLSLIDNVKYVLNLKKQRYNELEVNNLFERLKISECKNKRVKNLSSGQEQRFSILLTFLIDSDVCIIDEPFAELDKLNRGIVKELIEENAMSRLVIVAIHEEHKFEGYKEVKSNASYQVTVKVFESPNEIKSNKETTKVKTRTSFLKKNSKLVLIGIFSVLLAFTLVLKKNTENSIKNFENLNYNSPKIYKLDNVSHRIVEMYDKIFDYNSTDLIYKEFNHRVNLEINAIPSSIADKNIKLKANEIIVSDKVVVNSNFRVFNIENIRQFIGKKVEFGGKYYIVKDVLNLPDKVVLFNDMELKDNYNTSFNHKFHMLNNEIEIKGDYPKENSEYIEIVAPERYEIGKVFGKHLVVANSLDDKFYYNEIDFKKSYLDSRSTKAIYSESIKEDTAKLIINSITYSNPYEELSLRFETRKNEIVSTYDTIESILIIFIIIFSIIYATTVYLNYINEIYLRHFIRTSKIIMLKDFFIVFVKKEFKFIITLILNLLLVNMLYNYIQNSKNSIDFNAYLSIVGIVILLDILIFSIIYLTNRLLVTNTKLARRK</sequence>
<reference evidence="5 6" key="1">
    <citation type="submission" date="2019-01" db="EMBL/GenBank/DDBJ databases">
        <authorList>
            <consortium name="Pathogen Informatics"/>
        </authorList>
    </citation>
    <scope>NUCLEOTIDE SEQUENCE [LARGE SCALE GENOMIC DNA]</scope>
    <source>
        <strain evidence="5 6">NCTC10138</strain>
    </source>
</reference>
<proteinExistence type="predicted"/>
<dbReference type="InterPro" id="IPR027417">
    <property type="entry name" value="P-loop_NTPase"/>
</dbReference>
<dbReference type="EC" id="3.6.3.-" evidence="5"/>
<dbReference type="InterPro" id="IPR003439">
    <property type="entry name" value="ABC_transporter-like_ATP-bd"/>
</dbReference>
<name>A0A449BDE0_HAPAX</name>
<keyword evidence="6" id="KW-1185">Reference proteome</keyword>
<accession>A0A449BDE0</accession>
<evidence type="ECO:0000313" key="6">
    <source>
        <dbReference type="Proteomes" id="UP000289841"/>
    </source>
</evidence>
<keyword evidence="1" id="KW-0547">Nucleotide-binding</keyword>
<dbReference type="PANTHER" id="PTHR43158:SF2">
    <property type="entry name" value="SKFA PEPTIDE EXPORT ATP-BINDING PROTEIN SKFE"/>
    <property type="match status" value="1"/>
</dbReference>
<evidence type="ECO:0000256" key="1">
    <source>
        <dbReference type="ARBA" id="ARBA00022741"/>
    </source>
</evidence>
<dbReference type="SMART" id="SM00382">
    <property type="entry name" value="AAA"/>
    <property type="match status" value="1"/>
</dbReference>
<feature type="domain" description="ABC transporter" evidence="4">
    <location>
        <begin position="2"/>
        <end position="210"/>
    </location>
</feature>
<dbReference type="RefSeq" id="WP_026390509.1">
    <property type="nucleotide sequence ID" value="NZ_LR215048.1"/>
</dbReference>
<dbReference type="AlphaFoldDB" id="A0A449BDE0"/>
<dbReference type="PROSITE" id="PS50893">
    <property type="entry name" value="ABC_TRANSPORTER_2"/>
    <property type="match status" value="1"/>
</dbReference>
<keyword evidence="3" id="KW-1133">Transmembrane helix</keyword>